<comment type="subcellular location">
    <subcellularLocation>
        <location evidence="1">Membrane</location>
        <topology evidence="1">Multi-pass membrane protein</topology>
    </subcellularLocation>
</comment>
<evidence type="ECO:0000256" key="2">
    <source>
        <dbReference type="ARBA" id="ARBA00022692"/>
    </source>
</evidence>
<evidence type="ECO:0000313" key="8">
    <source>
        <dbReference type="EMBL" id="AUT62232.1"/>
    </source>
</evidence>
<dbReference type="PANTHER" id="PTHR37422">
    <property type="entry name" value="TEICHURONIC ACID BIOSYNTHESIS PROTEIN TUAE"/>
    <property type="match status" value="1"/>
</dbReference>
<evidence type="ECO:0000256" key="6">
    <source>
        <dbReference type="SAM" id="Phobius"/>
    </source>
</evidence>
<feature type="region of interest" description="Disordered" evidence="5">
    <location>
        <begin position="431"/>
        <end position="453"/>
    </location>
</feature>
<dbReference type="Pfam" id="PF04932">
    <property type="entry name" value="Wzy_C"/>
    <property type="match status" value="1"/>
</dbReference>
<feature type="transmembrane region" description="Helical" evidence="6">
    <location>
        <begin position="219"/>
        <end position="237"/>
    </location>
</feature>
<evidence type="ECO:0000256" key="5">
    <source>
        <dbReference type="SAM" id="MobiDB-lite"/>
    </source>
</evidence>
<name>A0A2I8ES76_9BURK</name>
<feature type="transmembrane region" description="Helical" evidence="6">
    <location>
        <begin position="243"/>
        <end position="260"/>
    </location>
</feature>
<dbReference type="GO" id="GO:0016020">
    <property type="term" value="C:membrane"/>
    <property type="evidence" value="ECO:0007669"/>
    <property type="project" value="UniProtKB-SubCell"/>
</dbReference>
<dbReference type="Proteomes" id="UP000243502">
    <property type="component" value="Chromosome 2"/>
</dbReference>
<proteinExistence type="predicted"/>
<evidence type="ECO:0000256" key="1">
    <source>
        <dbReference type="ARBA" id="ARBA00004141"/>
    </source>
</evidence>
<dbReference type="PANTHER" id="PTHR37422:SF13">
    <property type="entry name" value="LIPOPOLYSACCHARIDE BIOSYNTHESIS PROTEIN PA4999-RELATED"/>
    <property type="match status" value="1"/>
</dbReference>
<keyword evidence="4 6" id="KW-0472">Membrane</keyword>
<dbReference type="KEGG" id="pter:C2L65_21585"/>
<evidence type="ECO:0000256" key="3">
    <source>
        <dbReference type="ARBA" id="ARBA00022989"/>
    </source>
</evidence>
<feature type="transmembrane region" description="Helical" evidence="6">
    <location>
        <begin position="137"/>
        <end position="155"/>
    </location>
</feature>
<dbReference type="InterPro" id="IPR007016">
    <property type="entry name" value="O-antigen_ligase-rel_domated"/>
</dbReference>
<feature type="transmembrane region" description="Helical" evidence="6">
    <location>
        <begin position="78"/>
        <end position="98"/>
    </location>
</feature>
<keyword evidence="2 6" id="KW-0812">Transmembrane</keyword>
<feature type="transmembrane region" description="Helical" evidence="6">
    <location>
        <begin position="265"/>
        <end position="282"/>
    </location>
</feature>
<accession>A0A2I8ES76</accession>
<reference evidence="8 9" key="1">
    <citation type="submission" date="2018-01" db="EMBL/GenBank/DDBJ databases">
        <title>Species boundaries and ecological features among Paraburkholderia terrae DSMZ17804T, P. hospita DSMZ17164T and P. caribensis DSMZ13236T.</title>
        <authorList>
            <person name="Pratama A.A."/>
        </authorList>
    </citation>
    <scope>NUCLEOTIDE SEQUENCE [LARGE SCALE GENOMIC DNA]</scope>
    <source>
        <strain evidence="8 9">DSM 17804</strain>
    </source>
</reference>
<protein>
    <submittedName>
        <fullName evidence="8">O-antigen ligase domain-containing protein</fullName>
    </submittedName>
</protein>
<feature type="transmembrane region" description="Helical" evidence="6">
    <location>
        <begin position="46"/>
        <end position="66"/>
    </location>
</feature>
<evidence type="ECO:0000313" key="9">
    <source>
        <dbReference type="Proteomes" id="UP000243502"/>
    </source>
</evidence>
<evidence type="ECO:0000259" key="7">
    <source>
        <dbReference type="Pfam" id="PF04932"/>
    </source>
</evidence>
<keyword evidence="3 6" id="KW-1133">Transmembrane helix</keyword>
<organism evidence="8 9">
    <name type="scientific">Paraburkholderia terrae</name>
    <dbReference type="NCBI Taxonomy" id="311230"/>
    <lineage>
        <taxon>Bacteria</taxon>
        <taxon>Pseudomonadati</taxon>
        <taxon>Pseudomonadota</taxon>
        <taxon>Betaproteobacteria</taxon>
        <taxon>Burkholderiales</taxon>
        <taxon>Burkholderiaceae</taxon>
        <taxon>Paraburkholderia</taxon>
    </lineage>
</organism>
<feature type="domain" description="O-antigen ligase-related" evidence="7">
    <location>
        <begin position="231"/>
        <end position="371"/>
    </location>
</feature>
<sequence>MNYILATYCLYLSTFRLRRMALLFPLLCLFTPKGFGLLDLPSVPYLSLNRAIVVIMVAFFLIRVMSNGFRITNTNFPLTRPFVLLAGAYSTSCIFNPATWSSDAVTAVMNFSELVFPCYFIWYFCKSTDEAKRVLKWFYVIGLIVSLYGTAAYLLHFNPYFDYLKQTTPSGRVTATDYEDSLRGLRAVGTLSHPITYGAFQTFTVLVGIFLMRKNRSAAKLLIFLGAQTALLVGIAVTNSRTPLVYVILALVIFTCFTGLRDKVIVIKVIVVALVVGSLFGMDHVERLADFISSVASSSRGDTQNGSSLQMRAGQLLVAWRFFSESPIFGGGVSATRTIIASGTYPDFYNAESAIFQWAIDLGLLGLVAYFALFAQLFRLCARVKIRFFRAVLYAMIAGYVVFIFATGVLETMQLFLVIVTLFLIAGGKEHPEHDRRPRRRTYARSHAAPSGT</sequence>
<keyword evidence="8" id="KW-0436">Ligase</keyword>
<feature type="transmembrane region" description="Helical" evidence="6">
    <location>
        <begin position="195"/>
        <end position="212"/>
    </location>
</feature>
<evidence type="ECO:0000256" key="4">
    <source>
        <dbReference type="ARBA" id="ARBA00023136"/>
    </source>
</evidence>
<gene>
    <name evidence="8" type="ORF">C2L65_21585</name>
</gene>
<dbReference type="InterPro" id="IPR051533">
    <property type="entry name" value="WaaL-like"/>
</dbReference>
<dbReference type="GO" id="GO:0016874">
    <property type="term" value="F:ligase activity"/>
    <property type="evidence" value="ECO:0007669"/>
    <property type="project" value="UniProtKB-KW"/>
</dbReference>
<feature type="transmembrane region" description="Helical" evidence="6">
    <location>
        <begin position="104"/>
        <end position="125"/>
    </location>
</feature>
<dbReference type="AlphaFoldDB" id="A0A2I8ES76"/>
<dbReference type="EMBL" id="CP026112">
    <property type="protein sequence ID" value="AUT62232.1"/>
    <property type="molecule type" value="Genomic_DNA"/>
</dbReference>
<feature type="transmembrane region" description="Helical" evidence="6">
    <location>
        <begin position="355"/>
        <end position="375"/>
    </location>
</feature>
<feature type="transmembrane region" description="Helical" evidence="6">
    <location>
        <begin position="387"/>
        <end position="406"/>
    </location>
</feature>